<dbReference type="Pfam" id="PF05175">
    <property type="entry name" value="MTS"/>
    <property type="match status" value="1"/>
</dbReference>
<dbReference type="InterPro" id="IPR007848">
    <property type="entry name" value="Small_mtfrase_dom"/>
</dbReference>
<dbReference type="GO" id="GO:0003676">
    <property type="term" value="F:nucleic acid binding"/>
    <property type="evidence" value="ECO:0007669"/>
    <property type="project" value="InterPro"/>
</dbReference>
<dbReference type="Gene3D" id="3.40.50.150">
    <property type="entry name" value="Vaccinia Virus protein VP39"/>
    <property type="match status" value="2"/>
</dbReference>
<sequence length="365" mass="40412">MNDTPNATPPRLPARIAESALLDVAKDLPGKRILSTSMGRGQAARTLYRERSDASVSLWYLDQFQQHLAIADHHADEPSWTPTTTPKADHQLAILCDTDLPNEEFDLALIPCSIRGEAELQRDLLQQAYSNLVMGGRLVTSVDNPNDTWLHDQLKAFGTKVTVIRSDAAVVYVLRKEGELKRQRQFDCEFSFRSRGVSITATTRPGVFSHRRLDGGAKALMEAVTIEAGERVIDIGCGCGSVSLSLAKQAKGIHTLAIDSNARAIQCTRRGALKNELNDFHARLTCDGQCDAPGSYDVAVCNPPYYANFRIARLFVEAAKQALRPGGRLFVVTKQASWYEENLVTQWHDITVTPGKQYAIVECWK</sequence>
<evidence type="ECO:0000256" key="1">
    <source>
        <dbReference type="ARBA" id="ARBA00022490"/>
    </source>
</evidence>
<keyword evidence="4 7" id="KW-0808">Transferase</keyword>
<accession>A0A5C6CSD2</accession>
<evidence type="ECO:0000256" key="3">
    <source>
        <dbReference type="ARBA" id="ARBA00022603"/>
    </source>
</evidence>
<dbReference type="EC" id="2.1.1.172" evidence="7"/>
<evidence type="ECO:0000313" key="8">
    <source>
        <dbReference type="Proteomes" id="UP000316304"/>
    </source>
</evidence>
<keyword evidence="1" id="KW-0963">Cytoplasm</keyword>
<dbReference type="OrthoDB" id="9764961at2"/>
<evidence type="ECO:0000256" key="4">
    <source>
        <dbReference type="ARBA" id="ARBA00022679"/>
    </source>
</evidence>
<dbReference type="InterPro" id="IPR002052">
    <property type="entry name" value="DNA_methylase_N6_adenine_CS"/>
</dbReference>
<evidence type="ECO:0000259" key="6">
    <source>
        <dbReference type="Pfam" id="PF05175"/>
    </source>
</evidence>
<dbReference type="Proteomes" id="UP000316304">
    <property type="component" value="Unassembled WGS sequence"/>
</dbReference>
<dbReference type="EMBL" id="SJPT01000001">
    <property type="protein sequence ID" value="TWU26331.1"/>
    <property type="molecule type" value="Genomic_DNA"/>
</dbReference>
<evidence type="ECO:0000313" key="7">
    <source>
        <dbReference type="EMBL" id="TWU26331.1"/>
    </source>
</evidence>
<dbReference type="InterPro" id="IPR046977">
    <property type="entry name" value="RsmC/RlmG"/>
</dbReference>
<dbReference type="SUPFAM" id="SSF53335">
    <property type="entry name" value="S-adenosyl-L-methionine-dependent methyltransferases"/>
    <property type="match status" value="2"/>
</dbReference>
<gene>
    <name evidence="7" type="primary">rsmC</name>
    <name evidence="7" type="ORF">Pla52o_01840</name>
</gene>
<dbReference type="AlphaFoldDB" id="A0A5C6CSD2"/>
<evidence type="ECO:0000256" key="5">
    <source>
        <dbReference type="ARBA" id="ARBA00022691"/>
    </source>
</evidence>
<keyword evidence="5" id="KW-0949">S-adenosyl-L-methionine</keyword>
<keyword evidence="3 7" id="KW-0489">Methyltransferase</keyword>
<dbReference type="PANTHER" id="PTHR47816:SF4">
    <property type="entry name" value="RIBOSOMAL RNA SMALL SUBUNIT METHYLTRANSFERASE C"/>
    <property type="match status" value="1"/>
</dbReference>
<dbReference type="InterPro" id="IPR029063">
    <property type="entry name" value="SAM-dependent_MTases_sf"/>
</dbReference>
<keyword evidence="8" id="KW-1185">Reference proteome</keyword>
<dbReference type="PROSITE" id="PS00092">
    <property type="entry name" value="N6_MTASE"/>
    <property type="match status" value="1"/>
</dbReference>
<dbReference type="CDD" id="cd02440">
    <property type="entry name" value="AdoMet_MTases"/>
    <property type="match status" value="1"/>
</dbReference>
<dbReference type="PRINTS" id="PR00507">
    <property type="entry name" value="N12N6MTFRASE"/>
</dbReference>
<proteinExistence type="predicted"/>
<name>A0A5C6CSD2_9BACT</name>
<organism evidence="7 8">
    <name type="scientific">Novipirellula galeiformis</name>
    <dbReference type="NCBI Taxonomy" id="2528004"/>
    <lineage>
        <taxon>Bacteria</taxon>
        <taxon>Pseudomonadati</taxon>
        <taxon>Planctomycetota</taxon>
        <taxon>Planctomycetia</taxon>
        <taxon>Pirellulales</taxon>
        <taxon>Pirellulaceae</taxon>
        <taxon>Novipirellula</taxon>
    </lineage>
</organism>
<keyword evidence="2" id="KW-0698">rRNA processing</keyword>
<reference evidence="7 8" key="1">
    <citation type="submission" date="2019-02" db="EMBL/GenBank/DDBJ databases">
        <title>Deep-cultivation of Planctomycetes and their phenomic and genomic characterization uncovers novel biology.</title>
        <authorList>
            <person name="Wiegand S."/>
            <person name="Jogler M."/>
            <person name="Boedeker C."/>
            <person name="Pinto D."/>
            <person name="Vollmers J."/>
            <person name="Rivas-Marin E."/>
            <person name="Kohn T."/>
            <person name="Peeters S.H."/>
            <person name="Heuer A."/>
            <person name="Rast P."/>
            <person name="Oberbeckmann S."/>
            <person name="Bunk B."/>
            <person name="Jeske O."/>
            <person name="Meyerdierks A."/>
            <person name="Storesund J.E."/>
            <person name="Kallscheuer N."/>
            <person name="Luecker S."/>
            <person name="Lage O.M."/>
            <person name="Pohl T."/>
            <person name="Merkel B.J."/>
            <person name="Hornburger P."/>
            <person name="Mueller R.-W."/>
            <person name="Bruemmer F."/>
            <person name="Labrenz M."/>
            <person name="Spormann A.M."/>
            <person name="Op Den Camp H."/>
            <person name="Overmann J."/>
            <person name="Amann R."/>
            <person name="Jetten M.S.M."/>
            <person name="Mascher T."/>
            <person name="Medema M.H."/>
            <person name="Devos D.P."/>
            <person name="Kaster A.-K."/>
            <person name="Ovreas L."/>
            <person name="Rohde M."/>
            <person name="Galperin M.Y."/>
            <person name="Jogler C."/>
        </authorList>
    </citation>
    <scope>NUCLEOTIDE SEQUENCE [LARGE SCALE GENOMIC DNA]</scope>
    <source>
        <strain evidence="7 8">Pla52o</strain>
    </source>
</reference>
<protein>
    <submittedName>
        <fullName evidence="7">Ribosomal RNA small subunit methyltransferase C</fullName>
        <ecNumber evidence="7">2.1.1.172</ecNumber>
    </submittedName>
</protein>
<feature type="domain" description="Methyltransferase small" evidence="6">
    <location>
        <begin position="200"/>
        <end position="360"/>
    </location>
</feature>
<dbReference type="GO" id="GO:0052914">
    <property type="term" value="F:16S rRNA (guanine(1207)-N(2))-methyltransferase activity"/>
    <property type="evidence" value="ECO:0007669"/>
    <property type="project" value="UniProtKB-EC"/>
</dbReference>
<dbReference type="PANTHER" id="PTHR47816">
    <property type="entry name" value="RIBOSOMAL RNA SMALL SUBUNIT METHYLTRANSFERASE C"/>
    <property type="match status" value="1"/>
</dbReference>
<evidence type="ECO:0000256" key="2">
    <source>
        <dbReference type="ARBA" id="ARBA00022552"/>
    </source>
</evidence>
<comment type="caution">
    <text evidence="7">The sequence shown here is derived from an EMBL/GenBank/DDBJ whole genome shotgun (WGS) entry which is preliminary data.</text>
</comment>